<proteinExistence type="predicted"/>
<dbReference type="Proteomes" id="UP001226720">
    <property type="component" value="Unassembled WGS sequence"/>
</dbReference>
<evidence type="ECO:0008006" key="4">
    <source>
        <dbReference type="Google" id="ProtNLM"/>
    </source>
</evidence>
<keyword evidence="1" id="KW-1133">Transmembrane helix</keyword>
<keyword evidence="1" id="KW-0812">Transmembrane</keyword>
<accession>A0ABU0JWG4</accession>
<evidence type="ECO:0000256" key="1">
    <source>
        <dbReference type="SAM" id="Phobius"/>
    </source>
</evidence>
<evidence type="ECO:0000313" key="2">
    <source>
        <dbReference type="EMBL" id="MDQ0481431.1"/>
    </source>
</evidence>
<protein>
    <recommendedName>
        <fullName evidence="4">Fimbrial assembly protein</fullName>
    </recommendedName>
</protein>
<dbReference type="EMBL" id="JAUSWM010000001">
    <property type="protein sequence ID" value="MDQ0481431.1"/>
    <property type="molecule type" value="Genomic_DNA"/>
</dbReference>
<name>A0ABU0JWG4_9BACL</name>
<gene>
    <name evidence="2" type="ORF">QO000_000384</name>
</gene>
<feature type="transmembrane region" description="Helical" evidence="1">
    <location>
        <begin position="16"/>
        <end position="38"/>
    </location>
</feature>
<keyword evidence="1" id="KW-0472">Membrane</keyword>
<reference evidence="2" key="1">
    <citation type="submission" date="2023-07" db="EMBL/GenBank/DDBJ databases">
        <title>Genomic Encyclopedia of Type Strains, Phase IV (KMG-IV): sequencing the most valuable type-strain genomes for metagenomic binning, comparative biology and taxonomic classification.</title>
        <authorList>
            <person name="Goeker M."/>
        </authorList>
    </citation>
    <scope>NUCLEOTIDE SEQUENCE [LARGE SCALE GENOMIC DNA]</scope>
    <source>
        <strain evidence="2">JSM 076093</strain>
    </source>
</reference>
<dbReference type="GeneID" id="301326427"/>
<comment type="caution">
    <text evidence="2">The sequence shown here is derived from an EMBL/GenBank/DDBJ whole genome shotgun (WGS) entry which is preliminary data.</text>
</comment>
<organism evidence="2 3">
    <name type="scientific">Guptibacillus hwajinpoensis</name>
    <dbReference type="NCBI Taxonomy" id="208199"/>
    <lineage>
        <taxon>Bacteria</taxon>
        <taxon>Bacillati</taxon>
        <taxon>Bacillota</taxon>
        <taxon>Bacilli</taxon>
        <taxon>Bacillales</taxon>
        <taxon>Guptibacillaceae</taxon>
        <taxon>Guptibacillus</taxon>
    </lineage>
</organism>
<sequence length="199" mass="22496">MLIDINLLPNKPKRSFSFILIPISAGAVILAVFLWLFVSSHQLKSEQITLKDRLEKTSELMVALQSNDVSAASSGQTLQEYVDWLDGVEFSTVTLLDDLVMRLPERGYFMNYDYDGSETVNLTVQFDQMKEVSHYLSELNSSENVLSASVLTVTTADLTEEEEGNSRILPRYITEYEIEINKANLRIDENEEVEEGTDG</sequence>
<keyword evidence="3" id="KW-1185">Reference proteome</keyword>
<evidence type="ECO:0000313" key="3">
    <source>
        <dbReference type="Proteomes" id="UP001226720"/>
    </source>
</evidence>
<dbReference type="RefSeq" id="WP_301551030.1">
    <property type="nucleotide sequence ID" value="NZ_JAQRMZ010000002.1"/>
</dbReference>